<dbReference type="AlphaFoldDB" id="A0A916Y1G3"/>
<sequence length="304" mass="32118">MTSYSGRVAFITGGASGAGFGQAGVFGRAGARIAIADIRRDALDRAVDELREQGIDALGIPLDVTDRRAYAAAADSVEDHFGEPVTLLFNTAGVNGFGSVEAMTVEDYDWLLGVNLGGVVNGLCTFVPRMIAARRGGHVVSVASIGGFEGGRMTAPYSAAKAAVISLMESYATVLPDHGIGVTVLCPANIRSGIADAHATRPEPAEGTGVVTDDDFVDALREVYSHGMDPEHLAIHLERAMAAGELYAIPYPEVRDDLERKFGAVLDVIPEVDELVPDGAERRLRALARFRAAARDRAQEAPRA</sequence>
<dbReference type="Proteomes" id="UP000633205">
    <property type="component" value="Unassembled WGS sequence"/>
</dbReference>
<reference evidence="5" key="2">
    <citation type="submission" date="2020-09" db="EMBL/GenBank/DDBJ databases">
        <authorList>
            <person name="Sun Q."/>
            <person name="Zhou Y."/>
        </authorList>
    </citation>
    <scope>NUCLEOTIDE SEQUENCE</scope>
    <source>
        <strain evidence="5">CGMCC 1.15152</strain>
    </source>
</reference>
<dbReference type="PROSITE" id="PS00061">
    <property type="entry name" value="ADH_SHORT"/>
    <property type="match status" value="1"/>
</dbReference>
<dbReference type="CDD" id="cd05233">
    <property type="entry name" value="SDR_c"/>
    <property type="match status" value="1"/>
</dbReference>
<keyword evidence="3" id="KW-0560">Oxidoreductase</keyword>
<protein>
    <recommendedName>
        <fullName evidence="7">Dehydrogenase</fullName>
    </recommendedName>
</protein>
<dbReference type="SUPFAM" id="SSF51735">
    <property type="entry name" value="NAD(P)-binding Rossmann-fold domains"/>
    <property type="match status" value="1"/>
</dbReference>
<dbReference type="InterPro" id="IPR036291">
    <property type="entry name" value="NAD(P)-bd_dom_sf"/>
</dbReference>
<dbReference type="GO" id="GO:0016491">
    <property type="term" value="F:oxidoreductase activity"/>
    <property type="evidence" value="ECO:0007669"/>
    <property type="project" value="UniProtKB-KW"/>
</dbReference>
<dbReference type="Pfam" id="PF00106">
    <property type="entry name" value="adh_short"/>
    <property type="match status" value="1"/>
</dbReference>
<dbReference type="PRINTS" id="PR00081">
    <property type="entry name" value="GDHRDH"/>
</dbReference>
<organism evidence="5 6">
    <name type="scientific">Microbacterium faecale</name>
    <dbReference type="NCBI Taxonomy" id="1804630"/>
    <lineage>
        <taxon>Bacteria</taxon>
        <taxon>Bacillati</taxon>
        <taxon>Actinomycetota</taxon>
        <taxon>Actinomycetes</taxon>
        <taxon>Micrococcales</taxon>
        <taxon>Microbacteriaceae</taxon>
        <taxon>Microbacterium</taxon>
    </lineage>
</organism>
<evidence type="ECO:0000256" key="1">
    <source>
        <dbReference type="ARBA" id="ARBA00006484"/>
    </source>
</evidence>
<evidence type="ECO:0000256" key="4">
    <source>
        <dbReference type="RuleBase" id="RU000363"/>
    </source>
</evidence>
<dbReference type="EMBL" id="BMHO01000001">
    <property type="protein sequence ID" value="GGD25574.1"/>
    <property type="molecule type" value="Genomic_DNA"/>
</dbReference>
<evidence type="ECO:0000313" key="5">
    <source>
        <dbReference type="EMBL" id="GGD25574.1"/>
    </source>
</evidence>
<proteinExistence type="inferred from homology"/>
<dbReference type="Gene3D" id="3.40.50.720">
    <property type="entry name" value="NAD(P)-binding Rossmann-like Domain"/>
    <property type="match status" value="1"/>
</dbReference>
<dbReference type="RefSeq" id="WP_188710462.1">
    <property type="nucleotide sequence ID" value="NZ_BMHO01000001.1"/>
</dbReference>
<dbReference type="InterPro" id="IPR002347">
    <property type="entry name" value="SDR_fam"/>
</dbReference>
<dbReference type="PANTHER" id="PTHR43391:SF14">
    <property type="entry name" value="DEHYDROGENASE_REDUCTASE SDR FAMILY PROTEIN 7-LIKE"/>
    <property type="match status" value="1"/>
</dbReference>
<evidence type="ECO:0008006" key="7">
    <source>
        <dbReference type="Google" id="ProtNLM"/>
    </source>
</evidence>
<keyword evidence="6" id="KW-1185">Reference proteome</keyword>
<keyword evidence="2" id="KW-0521">NADP</keyword>
<name>A0A916Y1G3_9MICO</name>
<comment type="caution">
    <text evidence="5">The sequence shown here is derived from an EMBL/GenBank/DDBJ whole genome shotgun (WGS) entry which is preliminary data.</text>
</comment>
<gene>
    <name evidence="5" type="ORF">GCM10010915_01920</name>
</gene>
<dbReference type="InterPro" id="IPR020904">
    <property type="entry name" value="Sc_DH/Rdtase_CS"/>
</dbReference>
<evidence type="ECO:0000313" key="6">
    <source>
        <dbReference type="Proteomes" id="UP000633205"/>
    </source>
</evidence>
<dbReference type="PANTHER" id="PTHR43391">
    <property type="entry name" value="RETINOL DEHYDROGENASE-RELATED"/>
    <property type="match status" value="1"/>
</dbReference>
<evidence type="ECO:0000256" key="3">
    <source>
        <dbReference type="ARBA" id="ARBA00023002"/>
    </source>
</evidence>
<evidence type="ECO:0000256" key="2">
    <source>
        <dbReference type="ARBA" id="ARBA00022857"/>
    </source>
</evidence>
<reference evidence="5" key="1">
    <citation type="journal article" date="2014" name="Int. J. Syst. Evol. Microbiol.">
        <title>Complete genome sequence of Corynebacterium casei LMG S-19264T (=DSM 44701T), isolated from a smear-ripened cheese.</title>
        <authorList>
            <consortium name="US DOE Joint Genome Institute (JGI-PGF)"/>
            <person name="Walter F."/>
            <person name="Albersmeier A."/>
            <person name="Kalinowski J."/>
            <person name="Ruckert C."/>
        </authorList>
    </citation>
    <scope>NUCLEOTIDE SEQUENCE</scope>
    <source>
        <strain evidence="5">CGMCC 1.15152</strain>
    </source>
</reference>
<dbReference type="PRINTS" id="PR00080">
    <property type="entry name" value="SDRFAMILY"/>
</dbReference>
<accession>A0A916Y1G3</accession>
<comment type="similarity">
    <text evidence="1 4">Belongs to the short-chain dehydrogenases/reductases (SDR) family.</text>
</comment>